<dbReference type="GO" id="GO:0008442">
    <property type="term" value="F:3-hydroxyisobutyrate dehydrogenase activity"/>
    <property type="evidence" value="ECO:0007669"/>
    <property type="project" value="UniProtKB-EC"/>
</dbReference>
<dbReference type="PANTHER" id="PTHR22981">
    <property type="entry name" value="3-HYDROXYISOBUTYRATE DEHYDROGENASE-RELATED"/>
    <property type="match status" value="1"/>
</dbReference>
<dbReference type="OrthoDB" id="21615at2759"/>
<dbReference type="PANTHER" id="PTHR22981:SF7">
    <property type="entry name" value="3-HYDROXYISOBUTYRATE DEHYDROGENASE, MITOCHONDRIAL"/>
    <property type="match status" value="1"/>
</dbReference>
<dbReference type="Pfam" id="PF13839">
    <property type="entry name" value="PC-Esterase"/>
    <property type="match status" value="1"/>
</dbReference>
<name>A0A9Q0QQ21_9MAGN</name>
<organism evidence="11 12">
    <name type="scientific">Protea cynaroides</name>
    <dbReference type="NCBI Taxonomy" id="273540"/>
    <lineage>
        <taxon>Eukaryota</taxon>
        <taxon>Viridiplantae</taxon>
        <taxon>Streptophyta</taxon>
        <taxon>Embryophyta</taxon>
        <taxon>Tracheophyta</taxon>
        <taxon>Spermatophyta</taxon>
        <taxon>Magnoliopsida</taxon>
        <taxon>Proteales</taxon>
        <taxon>Proteaceae</taxon>
        <taxon>Protea</taxon>
    </lineage>
</organism>
<dbReference type="SUPFAM" id="SSF51735">
    <property type="entry name" value="NAD(P)-binding Rossmann-fold domains"/>
    <property type="match status" value="1"/>
</dbReference>
<gene>
    <name evidence="11" type="ORF">NE237_014496</name>
</gene>
<evidence type="ECO:0000256" key="3">
    <source>
        <dbReference type="ARBA" id="ARBA00007727"/>
    </source>
</evidence>
<dbReference type="GO" id="GO:0016740">
    <property type="term" value="F:transferase activity"/>
    <property type="evidence" value="ECO:0007669"/>
    <property type="project" value="InterPro"/>
</dbReference>
<dbReference type="GO" id="GO:0050661">
    <property type="term" value="F:NADP binding"/>
    <property type="evidence" value="ECO:0007669"/>
    <property type="project" value="InterPro"/>
</dbReference>
<dbReference type="InterPro" id="IPR026057">
    <property type="entry name" value="TBL_C"/>
</dbReference>
<evidence type="ECO:0000313" key="11">
    <source>
        <dbReference type="EMBL" id="KAJ4967795.1"/>
    </source>
</evidence>
<feature type="domain" description="Trichome birefringence-like C-terminal" evidence="10">
    <location>
        <begin position="21"/>
        <end position="45"/>
    </location>
</feature>
<evidence type="ECO:0000256" key="4">
    <source>
        <dbReference type="ARBA" id="ARBA00012991"/>
    </source>
</evidence>
<dbReference type="EC" id="1.1.1.31" evidence="4"/>
<dbReference type="Gene3D" id="3.40.50.720">
    <property type="entry name" value="NAD(P)-binding Rossmann-like Domain"/>
    <property type="match status" value="1"/>
</dbReference>
<dbReference type="Pfam" id="PF03446">
    <property type="entry name" value="NAD_binding_2"/>
    <property type="match status" value="1"/>
</dbReference>
<dbReference type="AlphaFoldDB" id="A0A9Q0QQ21"/>
<keyword evidence="7" id="KW-0520">NAD</keyword>
<dbReference type="Proteomes" id="UP001141806">
    <property type="component" value="Unassembled WGS sequence"/>
</dbReference>
<comment type="caution">
    <text evidence="11">The sequence shown here is derived from an EMBL/GenBank/DDBJ whole genome shotgun (WGS) entry which is preliminary data.</text>
</comment>
<dbReference type="GO" id="GO:0006574">
    <property type="term" value="P:L-valine catabolic process"/>
    <property type="evidence" value="ECO:0007669"/>
    <property type="project" value="TreeGrafter"/>
</dbReference>
<sequence length="258" mass="28036">MNLPTLVRLHDRPPPARHCFKHLAFVGDSMARNQVESLFCLLSTTSSPVLLDTLVSGGVLGVEAVTLTFMFGGLQEAYLAAKPLFLSMGNCTIYCGGNENGVAARICYNLAMAIGFKYDGNSFDNGTNALQNQSSLPDSKNKSNGLVKGQPILNHVLCIEKSVVRKKPKFLEIAARIYHSFDFEEDGSAMAQENATSCLGNLVSSSDQGLKLLVARESGIKCPKNYWEAAPSVRNFEDVVGLLSGSISSFGRSYFRRH</sequence>
<evidence type="ECO:0000256" key="8">
    <source>
        <dbReference type="ARBA" id="ARBA00049197"/>
    </source>
</evidence>
<evidence type="ECO:0000256" key="2">
    <source>
        <dbReference type="ARBA" id="ARBA00006013"/>
    </source>
</evidence>
<feature type="domain" description="6-phosphogluconate dehydrogenase NADP-binding" evidence="9">
    <location>
        <begin position="50"/>
        <end position="96"/>
    </location>
</feature>
<evidence type="ECO:0000259" key="10">
    <source>
        <dbReference type="Pfam" id="PF13839"/>
    </source>
</evidence>
<keyword evidence="5" id="KW-0101">Branched-chain amino acid catabolism</keyword>
<evidence type="ECO:0000256" key="1">
    <source>
        <dbReference type="ARBA" id="ARBA00005109"/>
    </source>
</evidence>
<dbReference type="EMBL" id="JAMYWD010000006">
    <property type="protein sequence ID" value="KAJ4967795.1"/>
    <property type="molecule type" value="Genomic_DNA"/>
</dbReference>
<dbReference type="InterPro" id="IPR006115">
    <property type="entry name" value="6PGDH_NADP-bd"/>
</dbReference>
<reference evidence="11" key="1">
    <citation type="journal article" date="2023" name="Plant J.">
        <title>The genome of the king protea, Protea cynaroides.</title>
        <authorList>
            <person name="Chang J."/>
            <person name="Duong T.A."/>
            <person name="Schoeman C."/>
            <person name="Ma X."/>
            <person name="Roodt D."/>
            <person name="Barker N."/>
            <person name="Li Z."/>
            <person name="Van de Peer Y."/>
            <person name="Mizrachi E."/>
        </authorList>
    </citation>
    <scope>NUCLEOTIDE SEQUENCE</scope>
    <source>
        <tissue evidence="11">Young leaves</tissue>
    </source>
</reference>
<evidence type="ECO:0000313" key="12">
    <source>
        <dbReference type="Proteomes" id="UP001141806"/>
    </source>
</evidence>
<accession>A0A9Q0QQ21</accession>
<keyword evidence="6" id="KW-0560">Oxidoreductase</keyword>
<comment type="catalytic activity">
    <reaction evidence="8">
        <text>3-hydroxy-2-methylpropanoate + NAD(+) = 2-methyl-3-oxopropanoate + NADH + H(+)</text>
        <dbReference type="Rhea" id="RHEA:17681"/>
        <dbReference type="ChEBI" id="CHEBI:11805"/>
        <dbReference type="ChEBI" id="CHEBI:15378"/>
        <dbReference type="ChEBI" id="CHEBI:57540"/>
        <dbReference type="ChEBI" id="CHEBI:57700"/>
        <dbReference type="ChEBI" id="CHEBI:57945"/>
        <dbReference type="EC" id="1.1.1.31"/>
    </reaction>
</comment>
<proteinExistence type="inferred from homology"/>
<comment type="similarity">
    <text evidence="2">Belongs to the HIBADH-related family. 3-hydroxyisobutyrate dehydrogenase subfamily.</text>
</comment>
<comment type="similarity">
    <text evidence="3">Belongs to the PC-esterase family. TBL subfamily.</text>
</comment>
<evidence type="ECO:0000256" key="6">
    <source>
        <dbReference type="ARBA" id="ARBA00023002"/>
    </source>
</evidence>
<protein>
    <recommendedName>
        <fullName evidence="4">3-hydroxyisobutyrate dehydrogenase</fullName>
        <ecNumber evidence="4">1.1.1.31</ecNumber>
    </recommendedName>
</protein>
<evidence type="ECO:0000259" key="9">
    <source>
        <dbReference type="Pfam" id="PF03446"/>
    </source>
</evidence>
<comment type="pathway">
    <text evidence="1">Amino-acid degradation; L-valine degradation.</text>
</comment>
<keyword evidence="12" id="KW-1185">Reference proteome</keyword>
<evidence type="ECO:0000256" key="5">
    <source>
        <dbReference type="ARBA" id="ARBA00022456"/>
    </source>
</evidence>
<evidence type="ECO:0000256" key="7">
    <source>
        <dbReference type="ARBA" id="ARBA00023027"/>
    </source>
</evidence>
<dbReference type="InterPro" id="IPR036291">
    <property type="entry name" value="NAD(P)-bd_dom_sf"/>
</dbReference>